<keyword evidence="3" id="KW-1185">Reference proteome</keyword>
<organism evidence="2 3">
    <name type="scientific">Neurospora crassa (strain ATCC 24698 / 74-OR23-1A / CBS 708.71 / DSM 1257 / FGSC 987)</name>
    <dbReference type="NCBI Taxonomy" id="367110"/>
    <lineage>
        <taxon>Eukaryota</taxon>
        <taxon>Fungi</taxon>
        <taxon>Dikarya</taxon>
        <taxon>Ascomycota</taxon>
        <taxon>Pezizomycotina</taxon>
        <taxon>Sordariomycetes</taxon>
        <taxon>Sordariomycetidae</taxon>
        <taxon>Sordariales</taxon>
        <taxon>Sordariaceae</taxon>
        <taxon>Neurospora</taxon>
    </lineage>
</organism>
<name>Q7S0Z9_NEUCR</name>
<reference evidence="2 3" key="1">
    <citation type="journal article" date="2003" name="Nature">
        <title>The genome sequence of the filamentous fungus Neurospora crassa.</title>
        <authorList>
            <person name="Galagan J.E."/>
            <person name="Calvo S.E."/>
            <person name="Borkovich K.A."/>
            <person name="Selker E.U."/>
            <person name="Read N.D."/>
            <person name="Jaffe D."/>
            <person name="FitzHugh W."/>
            <person name="Ma L.J."/>
            <person name="Smirnov S."/>
            <person name="Purcell S."/>
            <person name="Rehman B."/>
            <person name="Elkins T."/>
            <person name="Engels R."/>
            <person name="Wang S."/>
            <person name="Nielsen C.B."/>
            <person name="Butler J."/>
            <person name="Endrizzi M."/>
            <person name="Qui D."/>
            <person name="Ianakiev P."/>
            <person name="Bell-Pedersen D."/>
            <person name="Nelson M.A."/>
            <person name="Werner-Washburne M."/>
            <person name="Selitrennikoff C.P."/>
            <person name="Kinsey J.A."/>
            <person name="Braun E.L."/>
            <person name="Zelter A."/>
            <person name="Schulte U."/>
            <person name="Kothe G.O."/>
            <person name="Jedd G."/>
            <person name="Mewes W."/>
            <person name="Staben C."/>
            <person name="Marcotte E."/>
            <person name="Greenberg D."/>
            <person name="Roy A."/>
            <person name="Foley K."/>
            <person name="Naylor J."/>
            <person name="Stange-Thomann N."/>
            <person name="Barrett R."/>
            <person name="Gnerre S."/>
            <person name="Kamal M."/>
            <person name="Kamvysselis M."/>
            <person name="Mauceli E."/>
            <person name="Bielke C."/>
            <person name="Rudd S."/>
            <person name="Frishman D."/>
            <person name="Krystofova S."/>
            <person name="Rasmussen C."/>
            <person name="Metzenberg R.L."/>
            <person name="Perkins D.D."/>
            <person name="Kroken S."/>
            <person name="Cogoni C."/>
            <person name="Macino G."/>
            <person name="Catcheside D."/>
            <person name="Li W."/>
            <person name="Pratt R.J."/>
            <person name="Osmani S.A."/>
            <person name="DeSouza C.P."/>
            <person name="Glass L."/>
            <person name="Orbach M.J."/>
            <person name="Berglund J.A."/>
            <person name="Voelker R."/>
            <person name="Yarden O."/>
            <person name="Plamann M."/>
            <person name="Seiler S."/>
            <person name="Dunlap J."/>
            <person name="Radford A."/>
            <person name="Aramayo R."/>
            <person name="Natvig D.O."/>
            <person name="Alex L.A."/>
            <person name="Mannhaupt G."/>
            <person name="Ebbole D.J."/>
            <person name="Freitag M."/>
            <person name="Paulsen I."/>
            <person name="Sachs M.S."/>
            <person name="Lander E.S."/>
            <person name="Nusbaum C."/>
            <person name="Birren B."/>
        </authorList>
    </citation>
    <scope>NUCLEOTIDE SEQUENCE [LARGE SCALE GENOMIC DNA]</scope>
    <source>
        <strain evidence="3">ATCC 24698 / 74-OR23-1A / CBS 708.71 / DSM 1257 / FGSC 987</strain>
    </source>
</reference>
<dbReference type="RefSeq" id="XP_958237.1">
    <property type="nucleotide sequence ID" value="XM_953144.1"/>
</dbReference>
<dbReference type="PaxDb" id="5141-EFNCRP00000009026"/>
<dbReference type="Proteomes" id="UP000001805">
    <property type="component" value="Chromosome 3, Linkage Group III"/>
</dbReference>
<dbReference type="AlphaFoldDB" id="Q7S0Z9"/>
<sequence>MPMPCAAMPCWCRWLPLGSGSNYKVQQASTQAETGAKKTGQSERGLSNAAQGSIEADGQELLQQKESEAEASDTLFLTMGRKSRRSSVVSVIHVLCD</sequence>
<feature type="region of interest" description="Disordered" evidence="1">
    <location>
        <begin position="34"/>
        <end position="53"/>
    </location>
</feature>
<accession>Q7S0Z9</accession>
<evidence type="ECO:0000313" key="3">
    <source>
        <dbReference type="Proteomes" id="UP000001805"/>
    </source>
</evidence>
<feature type="compositionally biased region" description="Polar residues" evidence="1">
    <location>
        <begin position="42"/>
        <end position="51"/>
    </location>
</feature>
<dbReference type="HOGENOM" id="CLU_2543139_0_0_1"/>
<dbReference type="OrthoDB" id="10337960at2759"/>
<dbReference type="InParanoid" id="Q7S0Z9"/>
<evidence type="ECO:0000313" key="2">
    <source>
        <dbReference type="EMBL" id="EAA29001.1"/>
    </source>
</evidence>
<dbReference type="GeneID" id="3874386"/>
<proteinExistence type="predicted"/>
<dbReference type="KEGG" id="ncr:NCU09145"/>
<evidence type="ECO:0000256" key="1">
    <source>
        <dbReference type="SAM" id="MobiDB-lite"/>
    </source>
</evidence>
<dbReference type="OMA" id="CAAMPCW"/>
<dbReference type="EMBL" id="CM002238">
    <property type="protein sequence ID" value="EAA29001.1"/>
    <property type="molecule type" value="Genomic_DNA"/>
</dbReference>
<dbReference type="VEuPathDB" id="FungiDB:NCU09145"/>
<protein>
    <submittedName>
        <fullName evidence="2">Uncharacterized protein</fullName>
    </submittedName>
</protein>
<gene>
    <name evidence="2" type="ORF">NCU09145</name>
</gene>